<evidence type="ECO:0000313" key="2">
    <source>
        <dbReference type="EMBL" id="EIE19278.1"/>
    </source>
</evidence>
<sequence>MALALRKVVFSAVATPGWTPDLVSMSTRLGVGVRSLTGFGFLSKLWGNLFKNPEVQALTDKVNEAITMRKEDTAVLSRQVDVLQRNLASLRRRNEKLSEQLGYLNEVAIRQA</sequence>
<protein>
    <submittedName>
        <fullName evidence="2">Uncharacterized protein</fullName>
    </submittedName>
</protein>
<gene>
    <name evidence="2" type="ORF">COCSUDRAFT_67828</name>
</gene>
<comment type="caution">
    <text evidence="2">The sequence shown here is derived from an EMBL/GenBank/DDBJ whole genome shotgun (WGS) entry which is preliminary data.</text>
</comment>
<keyword evidence="3" id="KW-1185">Reference proteome</keyword>
<evidence type="ECO:0000256" key="1">
    <source>
        <dbReference type="SAM" id="Coils"/>
    </source>
</evidence>
<feature type="non-terminal residue" evidence="2">
    <location>
        <position position="112"/>
    </location>
</feature>
<dbReference type="EMBL" id="AGSI01000019">
    <property type="protein sequence ID" value="EIE19278.1"/>
    <property type="molecule type" value="Genomic_DNA"/>
</dbReference>
<dbReference type="KEGG" id="csl:COCSUDRAFT_67828"/>
<proteinExistence type="predicted"/>
<dbReference type="RefSeq" id="XP_005643822.1">
    <property type="nucleotide sequence ID" value="XM_005643765.1"/>
</dbReference>
<name>I0YLK9_COCSC</name>
<accession>I0YLK9</accession>
<keyword evidence="1" id="KW-0175">Coiled coil</keyword>
<dbReference type="Proteomes" id="UP000007264">
    <property type="component" value="Unassembled WGS sequence"/>
</dbReference>
<feature type="coiled-coil region" evidence="1">
    <location>
        <begin position="73"/>
        <end position="107"/>
    </location>
</feature>
<evidence type="ECO:0000313" key="3">
    <source>
        <dbReference type="Proteomes" id="UP000007264"/>
    </source>
</evidence>
<reference evidence="2 3" key="1">
    <citation type="journal article" date="2012" name="Genome Biol.">
        <title>The genome of the polar eukaryotic microalga coccomyxa subellipsoidea reveals traits of cold adaptation.</title>
        <authorList>
            <person name="Blanc G."/>
            <person name="Agarkova I."/>
            <person name="Grimwood J."/>
            <person name="Kuo A."/>
            <person name="Brueggeman A."/>
            <person name="Dunigan D."/>
            <person name="Gurnon J."/>
            <person name="Ladunga I."/>
            <person name="Lindquist E."/>
            <person name="Lucas S."/>
            <person name="Pangilinan J."/>
            <person name="Proschold T."/>
            <person name="Salamov A."/>
            <person name="Schmutz J."/>
            <person name="Weeks D."/>
            <person name="Yamada T."/>
            <person name="Claverie J.M."/>
            <person name="Grigoriev I."/>
            <person name="Van Etten J."/>
            <person name="Lomsadze A."/>
            <person name="Borodovsky M."/>
        </authorList>
    </citation>
    <scope>NUCLEOTIDE SEQUENCE [LARGE SCALE GENOMIC DNA]</scope>
    <source>
        <strain evidence="2 3">C-169</strain>
    </source>
</reference>
<dbReference type="GeneID" id="17037218"/>
<dbReference type="AlphaFoldDB" id="I0YLK9"/>
<organism evidence="2 3">
    <name type="scientific">Coccomyxa subellipsoidea (strain C-169)</name>
    <name type="common">Green microalga</name>
    <dbReference type="NCBI Taxonomy" id="574566"/>
    <lineage>
        <taxon>Eukaryota</taxon>
        <taxon>Viridiplantae</taxon>
        <taxon>Chlorophyta</taxon>
        <taxon>core chlorophytes</taxon>
        <taxon>Trebouxiophyceae</taxon>
        <taxon>Trebouxiophyceae incertae sedis</taxon>
        <taxon>Coccomyxaceae</taxon>
        <taxon>Coccomyxa</taxon>
        <taxon>Coccomyxa subellipsoidea</taxon>
    </lineage>
</organism>